<feature type="transmembrane region" description="Helical" evidence="1">
    <location>
        <begin position="386"/>
        <end position="403"/>
    </location>
</feature>
<sequence length="424" mass="43810">MRRSRGGSRRASLLLWLGLLAAYATTLGLAGDATSGARYTAPEAHRLLSAASIAEDLSLDLTDEYRERAWRAWYPGDLRPTARRIGGRLAEPQGLGLPLLLAPAYALGGPLLAELLCAACMALAVVLCVALARRVVPDPWASAGALAIGLSPPVLTAATTISPAGPGAALLAAGLLLALMVRDQPRVRWTLGCALCVAVLPWLGVSLLVPAAVVTVALARWLRRRQRGLAGFVALEVVLTSAVVFITVNGRVFGGRLPSAARAADGPATGAEGPMDYLERLPRLAGVLVDRDVGVLRWAPVAALALLGLGLLVRSRRARLGRIAPAQVETEVAALALGAVAGAAVLMAGLVQPDLHGPWLVHHSVAAALPLAGGLVGWGLRHLPRVGASLAAITLAGSVWLVVGSRLSGSLPWAGLEALLPRFA</sequence>
<name>A0A6J4TQJ8_9ACTN</name>
<keyword evidence="1" id="KW-0472">Membrane</keyword>
<feature type="transmembrane region" description="Helical" evidence="1">
    <location>
        <begin position="334"/>
        <end position="353"/>
    </location>
</feature>
<feature type="transmembrane region" description="Helical" evidence="1">
    <location>
        <begin position="111"/>
        <end position="132"/>
    </location>
</feature>
<feature type="transmembrane region" description="Helical" evidence="1">
    <location>
        <begin position="295"/>
        <end position="313"/>
    </location>
</feature>
<keyword evidence="1" id="KW-1133">Transmembrane helix</keyword>
<feature type="transmembrane region" description="Helical" evidence="1">
    <location>
        <begin position="189"/>
        <end position="222"/>
    </location>
</feature>
<proteinExistence type="predicted"/>
<protein>
    <recommendedName>
        <fullName evidence="3">Glycosyltransferase RgtA/B/C/D-like domain-containing protein</fullName>
    </recommendedName>
</protein>
<dbReference type="EMBL" id="CADCVO010000619">
    <property type="protein sequence ID" value="CAA9529663.1"/>
    <property type="molecule type" value="Genomic_DNA"/>
</dbReference>
<evidence type="ECO:0000313" key="2">
    <source>
        <dbReference type="EMBL" id="CAA9529663.1"/>
    </source>
</evidence>
<evidence type="ECO:0000256" key="1">
    <source>
        <dbReference type="SAM" id="Phobius"/>
    </source>
</evidence>
<evidence type="ECO:0008006" key="3">
    <source>
        <dbReference type="Google" id="ProtNLM"/>
    </source>
</evidence>
<dbReference type="AlphaFoldDB" id="A0A6J4TQJ8"/>
<feature type="transmembrane region" description="Helical" evidence="1">
    <location>
        <begin position="359"/>
        <end position="379"/>
    </location>
</feature>
<accession>A0A6J4TQJ8</accession>
<feature type="transmembrane region" description="Helical" evidence="1">
    <location>
        <begin position="229"/>
        <end position="248"/>
    </location>
</feature>
<gene>
    <name evidence="2" type="ORF">AVDCRST_MAG13-4050</name>
</gene>
<organism evidence="2">
    <name type="scientific">uncultured Solirubrobacteraceae bacterium</name>
    <dbReference type="NCBI Taxonomy" id="1162706"/>
    <lineage>
        <taxon>Bacteria</taxon>
        <taxon>Bacillati</taxon>
        <taxon>Actinomycetota</taxon>
        <taxon>Thermoleophilia</taxon>
        <taxon>Solirubrobacterales</taxon>
        <taxon>Solirubrobacteraceae</taxon>
        <taxon>environmental samples</taxon>
    </lineage>
</organism>
<reference evidence="2" key="1">
    <citation type="submission" date="2020-02" db="EMBL/GenBank/DDBJ databases">
        <authorList>
            <person name="Meier V. D."/>
        </authorList>
    </citation>
    <scope>NUCLEOTIDE SEQUENCE</scope>
    <source>
        <strain evidence="2">AVDCRST_MAG13</strain>
    </source>
</reference>
<keyword evidence="1" id="KW-0812">Transmembrane</keyword>